<reference evidence="1 2" key="1">
    <citation type="submission" date="2023-04" db="EMBL/GenBank/DDBJ databases">
        <title>Spirochaete genome identified in red abalone sample constitutes a novel genus.</title>
        <authorList>
            <person name="Sharma S.P."/>
            <person name="Purcell C.M."/>
            <person name="Hyde J.R."/>
            <person name="Severin A.J."/>
        </authorList>
    </citation>
    <scope>NUCLEOTIDE SEQUENCE [LARGE SCALE GENOMIC DNA]</scope>
    <source>
        <strain evidence="1 2">SP-2023</strain>
    </source>
</reference>
<protein>
    <submittedName>
        <fullName evidence="1">Uncharacterized protein</fullName>
    </submittedName>
</protein>
<evidence type="ECO:0000313" key="1">
    <source>
        <dbReference type="EMBL" id="WGK68799.1"/>
    </source>
</evidence>
<accession>A0ABY8MJ03</accession>
<dbReference type="RefSeq" id="WP_326926985.1">
    <property type="nucleotide sequence ID" value="NZ_CP123443.1"/>
</dbReference>
<organism evidence="1 2">
    <name type="scientific">Candidatus Haliotispira prima</name>
    <dbReference type="NCBI Taxonomy" id="3034016"/>
    <lineage>
        <taxon>Bacteria</taxon>
        <taxon>Pseudomonadati</taxon>
        <taxon>Spirochaetota</taxon>
        <taxon>Spirochaetia</taxon>
        <taxon>Spirochaetales</taxon>
        <taxon>Spirochaetaceae</taxon>
        <taxon>Candidatus Haliotispira</taxon>
    </lineage>
</organism>
<dbReference type="Proteomes" id="UP001228690">
    <property type="component" value="Chromosome"/>
</dbReference>
<evidence type="ECO:0000313" key="2">
    <source>
        <dbReference type="Proteomes" id="UP001228690"/>
    </source>
</evidence>
<sequence>MRNDFKFESPKIFANGTDYGTDYGVFDDIVVENIDICAATQADAEEWSEWRLRESINSYASIAKYQQWVTEALAPFGEFGINLPERDEYAAKIWRESDGQTKQNRIRAWHLIAASDWTL</sequence>
<gene>
    <name evidence="1" type="ORF">P0082_09960</name>
</gene>
<dbReference type="EMBL" id="CP123443">
    <property type="protein sequence ID" value="WGK68799.1"/>
    <property type="molecule type" value="Genomic_DNA"/>
</dbReference>
<name>A0ABY8MJ03_9SPIO</name>
<proteinExistence type="predicted"/>
<keyword evidence="2" id="KW-1185">Reference proteome</keyword>